<dbReference type="GO" id="GO:0042158">
    <property type="term" value="P:lipoprotein biosynthetic process"/>
    <property type="evidence" value="ECO:0007669"/>
    <property type="project" value="UniProtKB-UniRule"/>
</dbReference>
<dbReference type="UniPathway" id="UPA00664"/>
<comment type="function">
    <text evidence="7">Catalyzes the transfer of the diacylglyceryl group from phosphatidylglycerol to the sulfhydryl group of the N-terminal cysteine of a prolipoprotein, the first step in the formation of mature lipoproteins.</text>
</comment>
<keyword evidence="6 7" id="KW-0472">Membrane</keyword>
<comment type="caution">
    <text evidence="8">The sequence shown here is derived from an EMBL/GenBank/DDBJ whole genome shotgun (WGS) entry which is preliminary data.</text>
</comment>
<dbReference type="PANTHER" id="PTHR30589">
    <property type="entry name" value="PROLIPOPROTEIN DIACYLGLYCERYL TRANSFERASE"/>
    <property type="match status" value="1"/>
</dbReference>
<comment type="catalytic activity">
    <reaction evidence="7">
        <text>L-cysteinyl-[prolipoprotein] + a 1,2-diacyl-sn-glycero-3-phospho-(1'-sn-glycerol) = an S-1,2-diacyl-sn-glyceryl-L-cysteinyl-[prolipoprotein] + sn-glycerol 1-phosphate + H(+)</text>
        <dbReference type="Rhea" id="RHEA:56712"/>
        <dbReference type="Rhea" id="RHEA-COMP:14679"/>
        <dbReference type="Rhea" id="RHEA-COMP:14680"/>
        <dbReference type="ChEBI" id="CHEBI:15378"/>
        <dbReference type="ChEBI" id="CHEBI:29950"/>
        <dbReference type="ChEBI" id="CHEBI:57685"/>
        <dbReference type="ChEBI" id="CHEBI:64716"/>
        <dbReference type="ChEBI" id="CHEBI:140658"/>
        <dbReference type="EC" id="2.5.1.145"/>
    </reaction>
</comment>
<evidence type="ECO:0000256" key="3">
    <source>
        <dbReference type="ARBA" id="ARBA00022679"/>
    </source>
</evidence>
<dbReference type="OrthoDB" id="871140at2"/>
<keyword evidence="5 7" id="KW-1133">Transmembrane helix</keyword>
<sequence>MNEWYSHFNPVAFELFSIKVHWYGIAYILALLSALWFAQYFRKDSRFCNISKKELENYFLFAELGVILGARLGYVLVYSPQRWEYLTHPWQIFNPFDSNGAFVGISGMSYHGAIVGFLLSSYLYTKIKKQNFLQYLDLMALSIPLAYVFGRIGNFLNHELYGRVIPESDSFWKPFGIYINGALRYPSQLIEAFLEGIVVFVFVWVAKRFLRFDGALIGVYALGYSLMRFVAEFYREPDSQMGYYGIFSMGQILSFAMLGASLVLLFYAYAKQNPNR</sequence>
<evidence type="ECO:0000313" key="8">
    <source>
        <dbReference type="EMBL" id="RDU71490.1"/>
    </source>
</evidence>
<comment type="pathway">
    <text evidence="7">Protein modification; lipoprotein biosynthesis (diacylglyceryl transfer).</text>
</comment>
<keyword evidence="9" id="KW-1185">Reference proteome</keyword>
<proteinExistence type="inferred from homology"/>
<comment type="similarity">
    <text evidence="1 7">Belongs to the Lgt family.</text>
</comment>
<keyword evidence="4 7" id="KW-0812">Transmembrane</keyword>
<dbReference type="GO" id="GO:0005886">
    <property type="term" value="C:plasma membrane"/>
    <property type="evidence" value="ECO:0007669"/>
    <property type="project" value="UniProtKB-SubCell"/>
</dbReference>
<dbReference type="Proteomes" id="UP000257045">
    <property type="component" value="Unassembled WGS sequence"/>
</dbReference>
<keyword evidence="8" id="KW-0449">Lipoprotein</keyword>
<dbReference type="NCBIfam" id="TIGR00544">
    <property type="entry name" value="lgt"/>
    <property type="match status" value="1"/>
</dbReference>
<keyword evidence="2 7" id="KW-1003">Cell membrane</keyword>
<dbReference type="PROSITE" id="PS01311">
    <property type="entry name" value="LGT"/>
    <property type="match status" value="1"/>
</dbReference>
<evidence type="ECO:0000256" key="5">
    <source>
        <dbReference type="ARBA" id="ARBA00022989"/>
    </source>
</evidence>
<evidence type="ECO:0000256" key="1">
    <source>
        <dbReference type="ARBA" id="ARBA00007150"/>
    </source>
</evidence>
<protein>
    <recommendedName>
        <fullName evidence="7">Phosphatidylglycerol--prolipoprotein diacylglyceryl transferase</fullName>
        <ecNumber evidence="7">2.5.1.145</ecNumber>
    </recommendedName>
</protein>
<dbReference type="GO" id="GO:0008961">
    <property type="term" value="F:phosphatidylglycerol-prolipoprotein diacylglyceryl transferase activity"/>
    <property type="evidence" value="ECO:0007669"/>
    <property type="project" value="UniProtKB-UniRule"/>
</dbReference>
<feature type="transmembrane region" description="Helical" evidence="7">
    <location>
        <begin position="212"/>
        <end position="231"/>
    </location>
</feature>
<evidence type="ECO:0000256" key="2">
    <source>
        <dbReference type="ARBA" id="ARBA00022475"/>
    </source>
</evidence>
<accession>A0A3D8J2K7</accession>
<feature type="transmembrane region" description="Helical" evidence="7">
    <location>
        <begin position="20"/>
        <end position="38"/>
    </location>
</feature>
<feature type="transmembrane region" description="Helical" evidence="7">
    <location>
        <begin position="185"/>
        <end position="205"/>
    </location>
</feature>
<feature type="binding site" evidence="7">
    <location>
        <position position="151"/>
    </location>
    <ligand>
        <name>a 1,2-diacyl-sn-glycero-3-phospho-(1'-sn-glycerol)</name>
        <dbReference type="ChEBI" id="CHEBI:64716"/>
    </ligand>
</feature>
<evidence type="ECO:0000256" key="4">
    <source>
        <dbReference type="ARBA" id="ARBA00022692"/>
    </source>
</evidence>
<feature type="transmembrane region" description="Helical" evidence="7">
    <location>
        <begin position="132"/>
        <end position="150"/>
    </location>
</feature>
<comment type="subcellular location">
    <subcellularLocation>
        <location evidence="7">Cell membrane</location>
        <topology evidence="7">Multi-pass membrane protein</topology>
    </subcellularLocation>
</comment>
<dbReference type="EC" id="2.5.1.145" evidence="7"/>
<evidence type="ECO:0000256" key="7">
    <source>
        <dbReference type="HAMAP-Rule" id="MF_01147"/>
    </source>
</evidence>
<feature type="transmembrane region" description="Helical" evidence="7">
    <location>
        <begin position="58"/>
        <end position="79"/>
    </location>
</feature>
<keyword evidence="3 7" id="KW-0808">Transferase</keyword>
<evidence type="ECO:0000313" key="9">
    <source>
        <dbReference type="Proteomes" id="UP000257045"/>
    </source>
</evidence>
<reference evidence="8 9" key="1">
    <citation type="submission" date="2018-04" db="EMBL/GenBank/DDBJ databases">
        <title>Novel Campyloabacter and Helicobacter Species and Strains.</title>
        <authorList>
            <person name="Mannion A.J."/>
            <person name="Shen Z."/>
            <person name="Fox J.G."/>
        </authorList>
    </citation>
    <scope>NUCLEOTIDE SEQUENCE [LARGE SCALE GENOMIC DNA]</scope>
    <source>
        <strain evidence="8 9">MIT 04-9366</strain>
    </source>
</reference>
<dbReference type="AlphaFoldDB" id="A0A3D8J2K7"/>
<dbReference type="EMBL" id="NXLV01000003">
    <property type="protein sequence ID" value="RDU71490.1"/>
    <property type="molecule type" value="Genomic_DNA"/>
</dbReference>
<evidence type="ECO:0000256" key="6">
    <source>
        <dbReference type="ARBA" id="ARBA00023136"/>
    </source>
</evidence>
<dbReference type="RefSeq" id="WP_115569201.1">
    <property type="nucleotide sequence ID" value="NZ_NXLV01000003.1"/>
</dbReference>
<name>A0A3D8J2K7_9HELI</name>
<dbReference type="PANTHER" id="PTHR30589:SF0">
    <property type="entry name" value="PHOSPHATIDYLGLYCEROL--PROLIPOPROTEIN DIACYLGLYCERYL TRANSFERASE"/>
    <property type="match status" value="1"/>
</dbReference>
<organism evidence="8 9">
    <name type="scientific">Helicobacter brantae</name>
    <dbReference type="NCBI Taxonomy" id="375927"/>
    <lineage>
        <taxon>Bacteria</taxon>
        <taxon>Pseudomonadati</taxon>
        <taxon>Campylobacterota</taxon>
        <taxon>Epsilonproteobacteria</taxon>
        <taxon>Campylobacterales</taxon>
        <taxon>Helicobacteraceae</taxon>
        <taxon>Helicobacter</taxon>
    </lineage>
</organism>
<feature type="transmembrane region" description="Helical" evidence="7">
    <location>
        <begin position="243"/>
        <end position="270"/>
    </location>
</feature>
<dbReference type="InterPro" id="IPR001640">
    <property type="entry name" value="Lgt"/>
</dbReference>
<dbReference type="HAMAP" id="MF_01147">
    <property type="entry name" value="Lgt"/>
    <property type="match status" value="1"/>
</dbReference>
<dbReference type="Pfam" id="PF01790">
    <property type="entry name" value="LGT"/>
    <property type="match status" value="1"/>
</dbReference>
<gene>
    <name evidence="7" type="primary">lgt</name>
    <name evidence="8" type="ORF">CQA58_02795</name>
</gene>
<feature type="transmembrane region" description="Helical" evidence="7">
    <location>
        <begin position="99"/>
        <end position="120"/>
    </location>
</feature>